<protein>
    <recommendedName>
        <fullName evidence="6">Calmodulin</fullName>
    </recommendedName>
</protein>
<proteinExistence type="predicted"/>
<dbReference type="PANTHER" id="PTHR24123:SF33">
    <property type="entry name" value="PROTEIN HOS4"/>
    <property type="match status" value="1"/>
</dbReference>
<evidence type="ECO:0008006" key="6">
    <source>
        <dbReference type="Google" id="ProtNLM"/>
    </source>
</evidence>
<feature type="repeat" description="ANK" evidence="3">
    <location>
        <begin position="2116"/>
        <end position="2148"/>
    </location>
</feature>
<evidence type="ECO:0000313" key="4">
    <source>
        <dbReference type="EMBL" id="KDO21645.1"/>
    </source>
</evidence>
<feature type="repeat" description="ANK" evidence="3">
    <location>
        <begin position="544"/>
        <end position="576"/>
    </location>
</feature>
<reference evidence="4 5" key="1">
    <citation type="journal article" date="2013" name="PLoS Genet.">
        <title>Distinctive expansion of potential virulence genes in the genome of the oomycete fish pathogen Saprolegnia parasitica.</title>
        <authorList>
            <person name="Jiang R.H."/>
            <person name="de Bruijn I."/>
            <person name="Haas B.J."/>
            <person name="Belmonte R."/>
            <person name="Lobach L."/>
            <person name="Christie J."/>
            <person name="van den Ackerveken G."/>
            <person name="Bottin A."/>
            <person name="Bulone V."/>
            <person name="Diaz-Moreno S.M."/>
            <person name="Dumas B."/>
            <person name="Fan L."/>
            <person name="Gaulin E."/>
            <person name="Govers F."/>
            <person name="Grenville-Briggs L.J."/>
            <person name="Horner N.R."/>
            <person name="Levin J.Z."/>
            <person name="Mammella M."/>
            <person name="Meijer H.J."/>
            <person name="Morris P."/>
            <person name="Nusbaum C."/>
            <person name="Oome S."/>
            <person name="Phillips A.J."/>
            <person name="van Rooyen D."/>
            <person name="Rzeszutek E."/>
            <person name="Saraiva M."/>
            <person name="Secombes C.J."/>
            <person name="Seidl M.F."/>
            <person name="Snel B."/>
            <person name="Stassen J.H."/>
            <person name="Sykes S."/>
            <person name="Tripathy S."/>
            <person name="van den Berg H."/>
            <person name="Vega-Arreguin J.C."/>
            <person name="Wawra S."/>
            <person name="Young S.K."/>
            <person name="Zeng Q."/>
            <person name="Dieguez-Uribeondo J."/>
            <person name="Russ C."/>
            <person name="Tyler B.M."/>
            <person name="van West P."/>
        </authorList>
    </citation>
    <scope>NUCLEOTIDE SEQUENCE [LARGE SCALE GENOMIC DNA]</scope>
    <source>
        <strain evidence="4 5">CBS 223.65</strain>
    </source>
</reference>
<dbReference type="PANTHER" id="PTHR24123">
    <property type="entry name" value="ANKYRIN REPEAT-CONTAINING"/>
    <property type="match status" value="1"/>
</dbReference>
<dbReference type="InterPro" id="IPR051165">
    <property type="entry name" value="Multifunctional_ANK_Repeat"/>
</dbReference>
<feature type="repeat" description="ANK" evidence="3">
    <location>
        <begin position="809"/>
        <end position="830"/>
    </location>
</feature>
<dbReference type="PRINTS" id="PR01415">
    <property type="entry name" value="ANKYRIN"/>
</dbReference>
<feature type="repeat" description="ANK" evidence="3">
    <location>
        <begin position="1048"/>
        <end position="1076"/>
    </location>
</feature>
<dbReference type="KEGG" id="spar:SPRG_12886"/>
<dbReference type="GeneID" id="24134807"/>
<sequence>MGVAPSSLRAQGDLRRVLRDWDVLDVHVVLKKYRHMTLRYCVTMEQLGFVLGRALPDAFVSLCFRVFAPAKVRASPAVPVVDMMEIFVSLILLCQATMAQRVAFLFDVVDTQSTGRLSPPSLSLLLQAAARSVVKLTQTNVVVANVFDNLVQSGMATDPSRLDSVDKATFCSWVLGHPSLLSYLEACTGEARPRLYVALEKSSSVLGYIEFDSVHELHSASLDRVRAMATEQLGHLDAAFEFLSHGRPMARAKEGDVKAWDLIPFAILGTPGHHWQQKELAYSFEAQRTPVERASDPHPNQQRPLLAFQFQHHHYTLPSFTKKVHDVAPLYKHLRLRLHAPDVYVWRLCQYWCGDWLLNQSALQAPSRRQLVSRLRKETKPLLMHGGAAGLVVKDTQGHILSHNPKLPSLQSKLRLLAMETQLDTEASLASHDPPTMLIERHAHPSRYYSRLLGTVRTTASTGEWHVVTGHAVHGDWCKKSSSIPLPSDHIQVFPLLWLRPETSPSVPRVLDLALSAKECPIELLRVLLPTLPDKRVLNQPDCMGRTLLHYASLFGHATLLDLLLGERVLVDVLDSQRNTALHLAARYGRLKAVSRLLAHGASTTSLNVQHQLPLHLALLHVATQYDIANGIFARYENAEQVVDLLWDRTPPVWWHAQDIYGHSVFAMEERVFGSVFEAARAGLVPRIQHLLESKKIPHLNVQLEILQSTALVEAAERGRYNVVDYLVRQGADVFIANQRGATALHIAAARGFDRIAECLLFKYPQLIGVTDVNGKTALHVAIEHEKTSIALLLCQYMLGHEHYTRDIFGMTPLHVACVLGNVAVARALLIKHAVETRSHPPLAHKCFDDTIPTPIERLLHGWKVATFDVDAAILAATHHRYWDLLTLLLESLDENKESTPVLLAHLVLQQLAHAPSMAVRALELLGQRKRLALETIDEAGNTLLMAEVTRCCKEPPSSSSLAVVRTLLAYGANVHLANALHQRPIPCAAFHGHDELLDVLLDGVPFDTLHASCATADSALHMACLRGHLSTVQLLLSRGATLHACVTDESPLCFAVRSGSTELVKFLLVHGADVNLWLPLPPTRQWFGMSWTSPAVGHGGPLALVLHTAPASFQEHTYDEPMSDSLAAAMYTTRHELATRRQWQTLYDMALLLTDNLIQIDPTLKLHVTADEITRACVVGFWAVAIRLLTHRRIEFPRANVPDKTLGAMHLAAAAGQASLIGLLTSNGVDVDGLVVRSRCVHAAPLYFALVRGQHMTAAKLYLLGASTTTVSRTTQVHPMQSHTNGWMKRTPLRSPSLRACAGAYTNMVHHLRLSLASSVPVVHMACQRGCLPLLQVYHRAGLSLQDVAASGHTPLTLAIQHEQLDIVAWLVATVPSLAGLRAPHLALATAARLPRTYLGKTPLLLLLLQPMPHETSDERLARLAALDSGGCTALDHAALASDDDAIRLLLPHCPPTITTILAALQGGEPRPVVQTLLPSWSALRGATFDHLLQAFILASSREMWDVVSHCLLLPEASVEPYATWIRRAATCSLVLHRAAAANQVAVVQKLVHGFGVPPDLVVANMPSRTPIWYAGAHMALDAFIALVLALPPTQSVLPALVQRGTGAPATHGRCRPIRPNVQQLQARARSLNAFVWPSHSVDATDALRVAGFQTCTWRNLSAFSSYGTSALEHQRTIHRIVQCYVRHALAHPNHETNDTLLHLVVAARDETTVSVLVAAGAPLDTVNNAGESPWTLAAKQNDSSSTRIVQYIWPRLASMQKEAVVKAATQSANINVSTLAFLFQVAVPKEPIPVHFISFAGHSYYTAAIRTNNAAAIQLLLAVKAPMDHREVWLTLQSAMKNWKQASRAMVEVLLPQLPLSTPVDLVASLVLFAAQAQWYNIVLHLLQAFQLPLLRQLDTTTASAGSSLLHYAVRHGQATVVQRLLQQGTGLVHDKQGQTPLHLLAQLGDLGLLQLWQRVAPTQLQSILDAADRDGNTALHIAAKRGHVAIVEALQHAGSSAGNLRNARGWTPVLEAAKGNHLPVVVRLVLQQPPPETLVATDGISIVLIAAEGGHFKVVAWLLTTLNLSAAHIQQLRSSDGRTLVHFAALSNALEILSTTPACISLVNVADSHGCLPLHYALMLGHLDVVAFFGQHGADVSSPIQNRLVEEPLLIATLLAWNPLPGWFCAALHANAVAPAAETALPRAAPASLALWVTPKTSLLEAATRLGLETTVATVLRLLRFIPLLCDGGLETRQRIFMQAVALNHVSIVDALCNCDLVHPVDKTPFFRDFIEAAIQHSALRGLEDMTLCLLRNWERFGSSGSIAAARLSPAEFAFQFATVLQQACIFGRPKLVEYLVLKGGESILGYRVDEGPALVYAFAFGQREVIALLQRYGAEISALDGYIAPSLKLWVEYDENPLLQNEWHDRISGVHTARSNKPRRPFAGPLEVYAVDAERLPLSMLQDGFRPQTT</sequence>
<evidence type="ECO:0000256" key="3">
    <source>
        <dbReference type="PROSITE-ProRule" id="PRU00023"/>
    </source>
</evidence>
<dbReference type="EMBL" id="KK583283">
    <property type="protein sequence ID" value="KDO21645.1"/>
    <property type="molecule type" value="Genomic_DNA"/>
</dbReference>
<dbReference type="OMA" id="ASKNNHI"/>
<feature type="repeat" description="ANK" evidence="3">
    <location>
        <begin position="577"/>
        <end position="609"/>
    </location>
</feature>
<name>A0A067BXT1_SAPPC</name>
<keyword evidence="5" id="KW-1185">Reference proteome</keyword>
<dbReference type="RefSeq" id="XP_012207657.1">
    <property type="nucleotide sequence ID" value="XM_012352267.1"/>
</dbReference>
<dbReference type="InterPro" id="IPR002110">
    <property type="entry name" value="Ankyrin_rpt"/>
</dbReference>
<dbReference type="VEuPathDB" id="FungiDB:SPRG_12886"/>
<gene>
    <name evidence="4" type="ORF">SPRG_12886</name>
</gene>
<feature type="repeat" description="ANK" evidence="3">
    <location>
        <begin position="707"/>
        <end position="739"/>
    </location>
</feature>
<feature type="repeat" description="ANK" evidence="3">
    <location>
        <begin position="1698"/>
        <end position="1730"/>
    </location>
</feature>
<dbReference type="OrthoDB" id="74962at2759"/>
<feature type="repeat" description="ANK" evidence="3">
    <location>
        <begin position="1016"/>
        <end position="1048"/>
    </location>
</feature>
<dbReference type="PROSITE" id="PS50297">
    <property type="entry name" value="ANK_REP_REGION"/>
    <property type="match status" value="8"/>
</dbReference>
<dbReference type="Pfam" id="PF12796">
    <property type="entry name" value="Ank_2"/>
    <property type="match status" value="6"/>
</dbReference>
<dbReference type="Proteomes" id="UP000030745">
    <property type="component" value="Unassembled WGS sequence"/>
</dbReference>
<evidence type="ECO:0000256" key="1">
    <source>
        <dbReference type="ARBA" id="ARBA00022737"/>
    </source>
</evidence>
<organism evidence="4 5">
    <name type="scientific">Saprolegnia parasitica (strain CBS 223.65)</name>
    <dbReference type="NCBI Taxonomy" id="695850"/>
    <lineage>
        <taxon>Eukaryota</taxon>
        <taxon>Sar</taxon>
        <taxon>Stramenopiles</taxon>
        <taxon>Oomycota</taxon>
        <taxon>Saprolegniomycetes</taxon>
        <taxon>Saprolegniales</taxon>
        <taxon>Saprolegniaceae</taxon>
        <taxon>Saprolegnia</taxon>
    </lineage>
</organism>
<dbReference type="PROSITE" id="PS50088">
    <property type="entry name" value="ANK_REPEAT"/>
    <property type="match status" value="10"/>
</dbReference>
<dbReference type="SMART" id="SM00248">
    <property type="entry name" value="ANK"/>
    <property type="match status" value="23"/>
</dbReference>
<dbReference type="SUPFAM" id="SSF48403">
    <property type="entry name" value="Ankyrin repeat"/>
    <property type="match status" value="5"/>
</dbReference>
<evidence type="ECO:0000256" key="2">
    <source>
        <dbReference type="ARBA" id="ARBA00023043"/>
    </source>
</evidence>
<dbReference type="Gene3D" id="1.25.40.20">
    <property type="entry name" value="Ankyrin repeat-containing domain"/>
    <property type="match status" value="8"/>
</dbReference>
<feature type="repeat" description="ANK" evidence="3">
    <location>
        <begin position="1977"/>
        <end position="2009"/>
    </location>
</feature>
<evidence type="ECO:0000313" key="5">
    <source>
        <dbReference type="Proteomes" id="UP000030745"/>
    </source>
</evidence>
<dbReference type="InterPro" id="IPR036770">
    <property type="entry name" value="Ankyrin_rpt-contain_sf"/>
</dbReference>
<keyword evidence="2 3" id="KW-0040">ANK repeat</keyword>
<dbReference type="STRING" id="695850.A0A067BXT1"/>
<feature type="repeat" description="ANK" evidence="3">
    <location>
        <begin position="1907"/>
        <end position="1939"/>
    </location>
</feature>
<accession>A0A067BXT1</accession>
<keyword evidence="1" id="KW-0677">Repeat</keyword>